<name>A0A7D3XJC8_9BACT</name>
<reference evidence="12 13" key="1">
    <citation type="submission" date="2019-07" db="EMBL/GenBank/DDBJ databases">
        <title>Thalassofilum flectens gen. nov., sp. nov., a novel moderate thermophilic anaerobe from a shallow sea hot spring in Kunashir Island (Russia), representing a new family in the order Bacteroidales, and proposal of Thalassofilacea fam. nov.</title>
        <authorList>
            <person name="Kochetkova T.V."/>
            <person name="Podosokorskaya O.A."/>
            <person name="Novikov A."/>
            <person name="Elcheninov A.G."/>
            <person name="Toshchakov S.V."/>
            <person name="Kublanov I.V."/>
        </authorList>
    </citation>
    <scope>NUCLEOTIDE SEQUENCE [LARGE SCALE GENOMIC DNA]</scope>
    <source>
        <strain evidence="12 13">38-H</strain>
    </source>
</reference>
<evidence type="ECO:0000256" key="1">
    <source>
        <dbReference type="ARBA" id="ARBA00000971"/>
    </source>
</evidence>
<organism evidence="12 13">
    <name type="scientific">Tenuifilum thalassicum</name>
    <dbReference type="NCBI Taxonomy" id="2590900"/>
    <lineage>
        <taxon>Bacteria</taxon>
        <taxon>Pseudomonadati</taxon>
        <taxon>Bacteroidota</taxon>
        <taxon>Bacteroidia</taxon>
        <taxon>Bacteroidales</taxon>
        <taxon>Tenuifilaceae</taxon>
        <taxon>Tenuifilum</taxon>
    </lineage>
</organism>
<feature type="domain" description="Trigger factor ribosome-binding bacterial" evidence="10">
    <location>
        <begin position="1"/>
        <end position="147"/>
    </location>
</feature>
<evidence type="ECO:0000256" key="6">
    <source>
        <dbReference type="ARBA" id="ARBA00023110"/>
    </source>
</evidence>
<evidence type="ECO:0000313" key="13">
    <source>
        <dbReference type="Proteomes" id="UP000500961"/>
    </source>
</evidence>
<evidence type="ECO:0000256" key="3">
    <source>
        <dbReference type="ARBA" id="ARBA00005464"/>
    </source>
</evidence>
<evidence type="ECO:0000256" key="2">
    <source>
        <dbReference type="ARBA" id="ARBA00004496"/>
    </source>
</evidence>
<dbReference type="SUPFAM" id="SSF109998">
    <property type="entry name" value="Triger factor/SurA peptide-binding domain-like"/>
    <property type="match status" value="1"/>
</dbReference>
<gene>
    <name evidence="12" type="primary">tig</name>
    <name evidence="12" type="ORF">FHG85_00190</name>
</gene>
<dbReference type="Pfam" id="PF05697">
    <property type="entry name" value="Trigger_N"/>
    <property type="match status" value="1"/>
</dbReference>
<keyword evidence="13" id="KW-1185">Reference proteome</keyword>
<dbReference type="AlphaFoldDB" id="A0A7D3XJC8"/>
<keyword evidence="7" id="KW-0143">Chaperone</keyword>
<dbReference type="GO" id="GO:0043022">
    <property type="term" value="F:ribosome binding"/>
    <property type="evidence" value="ECO:0007669"/>
    <property type="project" value="TreeGrafter"/>
</dbReference>
<comment type="subcellular location">
    <subcellularLocation>
        <location evidence="2">Cytoplasm</location>
    </subcellularLocation>
</comment>
<dbReference type="PIRSF" id="PIRSF003095">
    <property type="entry name" value="Trigger_factor"/>
    <property type="match status" value="1"/>
</dbReference>
<dbReference type="InterPro" id="IPR027304">
    <property type="entry name" value="Trigger_fact/SurA_dom_sf"/>
</dbReference>
<evidence type="ECO:0000256" key="7">
    <source>
        <dbReference type="ARBA" id="ARBA00023186"/>
    </source>
</evidence>
<dbReference type="InterPro" id="IPR008880">
    <property type="entry name" value="Trigger_fac_C"/>
</dbReference>
<dbReference type="Proteomes" id="UP000500961">
    <property type="component" value="Chromosome"/>
</dbReference>
<evidence type="ECO:0000256" key="9">
    <source>
        <dbReference type="ARBA" id="ARBA00029986"/>
    </source>
</evidence>
<dbReference type="KEGG" id="ttz:FHG85_00190"/>
<dbReference type="RefSeq" id="WP_173072266.1">
    <property type="nucleotide sequence ID" value="NZ_CP041345.1"/>
</dbReference>
<dbReference type="InterPro" id="IPR008881">
    <property type="entry name" value="Trigger_fac_ribosome-bd_bac"/>
</dbReference>
<comment type="similarity">
    <text evidence="3">Belongs to the FKBP-type PPIase family. Tig subfamily.</text>
</comment>
<dbReference type="SUPFAM" id="SSF102735">
    <property type="entry name" value="Trigger factor ribosome-binding domain"/>
    <property type="match status" value="1"/>
</dbReference>
<dbReference type="InterPro" id="IPR036611">
    <property type="entry name" value="Trigger_fac_ribosome-bd_sf"/>
</dbReference>
<evidence type="ECO:0000259" key="10">
    <source>
        <dbReference type="Pfam" id="PF05697"/>
    </source>
</evidence>
<proteinExistence type="inferred from homology"/>
<dbReference type="Gene3D" id="3.30.70.1050">
    <property type="entry name" value="Trigger factor ribosome-binding domain"/>
    <property type="match status" value="1"/>
</dbReference>
<evidence type="ECO:0000256" key="8">
    <source>
        <dbReference type="ARBA" id="ARBA00023235"/>
    </source>
</evidence>
<dbReference type="EMBL" id="CP041345">
    <property type="protein sequence ID" value="QKG78750.1"/>
    <property type="molecule type" value="Genomic_DNA"/>
</dbReference>
<keyword evidence="6" id="KW-0697">Rotamase</keyword>
<evidence type="ECO:0000313" key="12">
    <source>
        <dbReference type="EMBL" id="QKG78750.1"/>
    </source>
</evidence>
<feature type="domain" description="Trigger factor C-terminal" evidence="11">
    <location>
        <begin position="280"/>
        <end position="427"/>
    </location>
</feature>
<comment type="catalytic activity">
    <reaction evidence="1">
        <text>[protein]-peptidylproline (omega=180) = [protein]-peptidylproline (omega=0)</text>
        <dbReference type="Rhea" id="RHEA:16237"/>
        <dbReference type="Rhea" id="RHEA-COMP:10747"/>
        <dbReference type="Rhea" id="RHEA-COMP:10748"/>
        <dbReference type="ChEBI" id="CHEBI:83833"/>
        <dbReference type="ChEBI" id="CHEBI:83834"/>
        <dbReference type="EC" id="5.2.1.8"/>
    </reaction>
</comment>
<dbReference type="NCBIfam" id="TIGR00115">
    <property type="entry name" value="tig"/>
    <property type="match status" value="1"/>
</dbReference>
<dbReference type="PANTHER" id="PTHR30560:SF3">
    <property type="entry name" value="TRIGGER FACTOR-LIKE PROTEIN TIG, CHLOROPLASTIC"/>
    <property type="match status" value="1"/>
</dbReference>
<keyword evidence="8 12" id="KW-0413">Isomerase</keyword>
<dbReference type="GO" id="GO:0051083">
    <property type="term" value="P:'de novo' cotranslational protein folding"/>
    <property type="evidence" value="ECO:0007669"/>
    <property type="project" value="TreeGrafter"/>
</dbReference>
<dbReference type="GO" id="GO:0044183">
    <property type="term" value="F:protein folding chaperone"/>
    <property type="evidence" value="ECO:0007669"/>
    <property type="project" value="TreeGrafter"/>
</dbReference>
<dbReference type="GO" id="GO:0015031">
    <property type="term" value="P:protein transport"/>
    <property type="evidence" value="ECO:0007669"/>
    <property type="project" value="InterPro"/>
</dbReference>
<dbReference type="GO" id="GO:0005737">
    <property type="term" value="C:cytoplasm"/>
    <property type="evidence" value="ECO:0007669"/>
    <property type="project" value="UniProtKB-SubCell"/>
</dbReference>
<dbReference type="PANTHER" id="PTHR30560">
    <property type="entry name" value="TRIGGER FACTOR CHAPERONE AND PEPTIDYL-PROLYL CIS/TRANS ISOMERASE"/>
    <property type="match status" value="1"/>
</dbReference>
<dbReference type="GO" id="GO:0043335">
    <property type="term" value="P:protein unfolding"/>
    <property type="evidence" value="ECO:0007669"/>
    <property type="project" value="TreeGrafter"/>
</dbReference>
<dbReference type="InterPro" id="IPR037041">
    <property type="entry name" value="Trigger_fac_C_sf"/>
</dbReference>
<accession>A0A7D3XJC8</accession>
<evidence type="ECO:0000259" key="11">
    <source>
        <dbReference type="Pfam" id="PF05698"/>
    </source>
</evidence>
<protein>
    <recommendedName>
        <fullName evidence="5">Trigger factor</fullName>
        <ecNumber evidence="4">5.2.1.8</ecNumber>
    </recommendedName>
    <alternativeName>
        <fullName evidence="9">PPIase</fullName>
    </alternativeName>
</protein>
<dbReference type="Pfam" id="PF05698">
    <property type="entry name" value="Trigger_C"/>
    <property type="match status" value="1"/>
</dbReference>
<dbReference type="GO" id="GO:0003755">
    <property type="term" value="F:peptidyl-prolyl cis-trans isomerase activity"/>
    <property type="evidence" value="ECO:0007669"/>
    <property type="project" value="UniProtKB-KW"/>
</dbReference>
<dbReference type="InterPro" id="IPR005215">
    <property type="entry name" value="Trig_fac"/>
</dbReference>
<evidence type="ECO:0000256" key="4">
    <source>
        <dbReference type="ARBA" id="ARBA00013194"/>
    </source>
</evidence>
<sequence>MNIVREDIDSLTATIKVQVEKDDYAANVEKSLIDYRKKANINGFRPGKAPMSLIKKMYYRYVLADEVTKIAFDKLYEYIKENNIRTLGEPIPSEKQPAFDWEKQENFEFSWDIGLAPEIDINVNKRTKFTLYKIKPTEELRKNYIETYRSRQGKYVDVEQTDEKGLVKATLTELNEDESPREGGVTVEGASISVALVADKDEQKKLIGVKVGDVLTIDTQKAFPNEADRAALLHVKKEELGDINPLFQLTVTETLTFALAELNQEFFNAVYGEGIVNSEEEFYQKIDEEIEHNLAQESEYRFGIDLKEKLLEKLNIELPKDFLIRWLTNINEGKFTREQIESEYPMFEKDLKWQLISNKVAEEQNFTVTNEELEQFAMVYARNQFAAYGMNFLPDEYIQRYAADILKNRDEVRKIQERIIDKKVIDWFRENVGISEKEITMDEFQKLK</sequence>
<dbReference type="EC" id="5.2.1.8" evidence="4"/>
<evidence type="ECO:0000256" key="5">
    <source>
        <dbReference type="ARBA" id="ARBA00016902"/>
    </source>
</evidence>
<dbReference type="Gene3D" id="1.10.3120.10">
    <property type="entry name" value="Trigger factor, C-terminal domain"/>
    <property type="match status" value="1"/>
</dbReference>